<name>A0ACB8A007_9AGAM</name>
<gene>
    <name evidence="1" type="ORF">BJ138DRAFT_1117554</name>
</gene>
<proteinExistence type="predicted"/>
<dbReference type="EMBL" id="MU268016">
    <property type="protein sequence ID" value="KAH7906462.1"/>
    <property type="molecule type" value="Genomic_DNA"/>
</dbReference>
<accession>A0ACB8A007</accession>
<evidence type="ECO:0000313" key="1">
    <source>
        <dbReference type="EMBL" id="KAH7906462.1"/>
    </source>
</evidence>
<evidence type="ECO:0000313" key="2">
    <source>
        <dbReference type="Proteomes" id="UP000790377"/>
    </source>
</evidence>
<organism evidence="1 2">
    <name type="scientific">Hygrophoropsis aurantiaca</name>
    <dbReference type="NCBI Taxonomy" id="72124"/>
    <lineage>
        <taxon>Eukaryota</taxon>
        <taxon>Fungi</taxon>
        <taxon>Dikarya</taxon>
        <taxon>Basidiomycota</taxon>
        <taxon>Agaricomycotina</taxon>
        <taxon>Agaricomycetes</taxon>
        <taxon>Agaricomycetidae</taxon>
        <taxon>Boletales</taxon>
        <taxon>Coniophorineae</taxon>
        <taxon>Hygrophoropsidaceae</taxon>
        <taxon>Hygrophoropsis</taxon>
    </lineage>
</organism>
<comment type="caution">
    <text evidence="1">The sequence shown here is derived from an EMBL/GenBank/DDBJ whole genome shotgun (WGS) entry which is preliminary data.</text>
</comment>
<sequence length="427" mass="47340">MSPSRSMESLGGTAICPAVIATAASCDLREGDDPFRLDGLQQLLSPKITQLVLRLEAAQLGHYSNSAISVVGNICPQMRDFTLCRRQHARESEQSISIVSQVVESFQHLRTVRVNAINERAIAHLARLPSLTNVSFALDLSFDTQLLNLGLPAKPFPMLDILTIQAPTLRFVKAFLNLIKISPTLIAIYVAAHCVASRCEASCYAEFFVALSNSCCTKSLKTLIVREPMGLERRPDIFVGVQELQPVFRFTQLQMVMLELVSTFNIDDGALVELGHTWPQLAFLHMNETMGWTTPSKITYQGLLNFLEHCPKLTSLGIDVDFASLEEMPIPSACPCNGLSNKLIKEISLGNSRVNNPVHVALFVSAVLPNLRKVNAWSSLWASRQPTDMLERYRANWETFNQLLPVLAAARTQGKGCFHTTTPIFEQ</sequence>
<dbReference type="Proteomes" id="UP000790377">
    <property type="component" value="Unassembled WGS sequence"/>
</dbReference>
<reference evidence="1" key="1">
    <citation type="journal article" date="2021" name="New Phytol.">
        <title>Evolutionary innovations through gain and loss of genes in the ectomycorrhizal Boletales.</title>
        <authorList>
            <person name="Wu G."/>
            <person name="Miyauchi S."/>
            <person name="Morin E."/>
            <person name="Kuo A."/>
            <person name="Drula E."/>
            <person name="Varga T."/>
            <person name="Kohler A."/>
            <person name="Feng B."/>
            <person name="Cao Y."/>
            <person name="Lipzen A."/>
            <person name="Daum C."/>
            <person name="Hundley H."/>
            <person name="Pangilinan J."/>
            <person name="Johnson J."/>
            <person name="Barry K."/>
            <person name="LaButti K."/>
            <person name="Ng V."/>
            <person name="Ahrendt S."/>
            <person name="Min B."/>
            <person name="Choi I.G."/>
            <person name="Park H."/>
            <person name="Plett J.M."/>
            <person name="Magnuson J."/>
            <person name="Spatafora J.W."/>
            <person name="Nagy L.G."/>
            <person name="Henrissat B."/>
            <person name="Grigoriev I.V."/>
            <person name="Yang Z.L."/>
            <person name="Xu J."/>
            <person name="Martin F.M."/>
        </authorList>
    </citation>
    <scope>NUCLEOTIDE SEQUENCE</scope>
    <source>
        <strain evidence="1">ATCC 28755</strain>
    </source>
</reference>
<protein>
    <submittedName>
        <fullName evidence="1">Uncharacterized protein</fullName>
    </submittedName>
</protein>
<keyword evidence="2" id="KW-1185">Reference proteome</keyword>